<reference evidence="3 4" key="1">
    <citation type="submission" date="2018-08" db="EMBL/GenBank/DDBJ databases">
        <title>Meiothermus roseus NBRC 110900 genome sequencing project.</title>
        <authorList>
            <person name="Da Costa M.S."/>
            <person name="Albuquerque L."/>
            <person name="Raposo P."/>
            <person name="Froufe H.J.C."/>
            <person name="Barroso C.S."/>
            <person name="Egas C."/>
        </authorList>
    </citation>
    <scope>NUCLEOTIDE SEQUENCE [LARGE SCALE GENOMIC DNA]</scope>
    <source>
        <strain evidence="3 4">NBRC 110900</strain>
    </source>
</reference>
<comment type="caution">
    <text evidence="3">The sequence shown here is derived from an EMBL/GenBank/DDBJ whole genome shotgun (WGS) entry which is preliminary data.</text>
</comment>
<dbReference type="InterPro" id="IPR025491">
    <property type="entry name" value="DUF4382"/>
</dbReference>
<proteinExistence type="predicted"/>
<dbReference type="Pfam" id="PF14321">
    <property type="entry name" value="DUF4382"/>
    <property type="match status" value="1"/>
</dbReference>
<dbReference type="Gene3D" id="2.60.40.1120">
    <property type="entry name" value="Carboxypeptidase-like, regulatory domain"/>
    <property type="match status" value="1"/>
</dbReference>
<feature type="chain" id="PRO_5017364832" description="DUF4382 domain-containing protein" evidence="1">
    <location>
        <begin position="23"/>
        <end position="253"/>
    </location>
</feature>
<dbReference type="AlphaFoldDB" id="A0A399EYD8"/>
<protein>
    <recommendedName>
        <fullName evidence="2">DUF4382 domain-containing protein</fullName>
    </recommendedName>
</protein>
<dbReference type="Proteomes" id="UP000265341">
    <property type="component" value="Unassembled WGS sequence"/>
</dbReference>
<gene>
    <name evidence="3" type="ORF">Mrose_01261</name>
</gene>
<accession>A0A399EYD8</accession>
<dbReference type="Pfam" id="PF13620">
    <property type="entry name" value="CarboxypepD_reg"/>
    <property type="match status" value="1"/>
</dbReference>
<dbReference type="OrthoDB" id="2111471at2"/>
<keyword evidence="1" id="KW-0732">Signal</keyword>
<organism evidence="3 4">
    <name type="scientific">Calidithermus roseus</name>
    <dbReference type="NCBI Taxonomy" id="1644118"/>
    <lineage>
        <taxon>Bacteria</taxon>
        <taxon>Thermotogati</taxon>
        <taxon>Deinococcota</taxon>
        <taxon>Deinococci</taxon>
        <taxon>Thermales</taxon>
        <taxon>Thermaceae</taxon>
        <taxon>Calidithermus</taxon>
    </lineage>
</organism>
<evidence type="ECO:0000313" key="4">
    <source>
        <dbReference type="Proteomes" id="UP000265341"/>
    </source>
</evidence>
<evidence type="ECO:0000313" key="3">
    <source>
        <dbReference type="EMBL" id="RIH87552.1"/>
    </source>
</evidence>
<name>A0A399EYD8_9DEIN</name>
<dbReference type="RefSeq" id="WP_119276590.1">
    <property type="nucleotide sequence ID" value="NZ_QWLA01000018.1"/>
</dbReference>
<feature type="domain" description="DUF4382" evidence="2">
    <location>
        <begin position="27"/>
        <end position="168"/>
    </location>
</feature>
<sequence length="253" mass="26568">MRQVSKLLAGLLLALIVSGCQGQPSGQGKLRILLTDAPADAKHVYVTISEVQAHREGYAWETVVATPQTFDLLSLRNGAEAVLGDQALPAGSYTQLRLVVSEASIVFEENGVDTTYPVTVPSGLQSGIKLDIKFEVKPTEVTTLLLDFDAAKSIVETPPGSHNYLLKPVIRGVAKVISGSISGTVVAAGSGNPLSAPVSVLDATDTEVASTLTDPTTGAFKIVAVVAGSYKVRVTAEGYRSEGVWGSYKTQRL</sequence>
<dbReference type="PROSITE" id="PS51257">
    <property type="entry name" value="PROKAR_LIPOPROTEIN"/>
    <property type="match status" value="1"/>
</dbReference>
<dbReference type="InterPro" id="IPR008969">
    <property type="entry name" value="CarboxyPept-like_regulatory"/>
</dbReference>
<evidence type="ECO:0000256" key="1">
    <source>
        <dbReference type="SAM" id="SignalP"/>
    </source>
</evidence>
<keyword evidence="4" id="KW-1185">Reference proteome</keyword>
<dbReference type="EMBL" id="QWLA01000018">
    <property type="protein sequence ID" value="RIH87552.1"/>
    <property type="molecule type" value="Genomic_DNA"/>
</dbReference>
<dbReference type="SUPFAM" id="SSF49464">
    <property type="entry name" value="Carboxypeptidase regulatory domain-like"/>
    <property type="match status" value="1"/>
</dbReference>
<evidence type="ECO:0000259" key="2">
    <source>
        <dbReference type="Pfam" id="PF14321"/>
    </source>
</evidence>
<feature type="signal peptide" evidence="1">
    <location>
        <begin position="1"/>
        <end position="22"/>
    </location>
</feature>